<name>A0A4Q7JE12_9PSEU</name>
<evidence type="ECO:0000256" key="1">
    <source>
        <dbReference type="ARBA" id="ARBA00009670"/>
    </source>
</evidence>
<dbReference type="Proteomes" id="UP000292003">
    <property type="component" value="Unassembled WGS sequence"/>
</dbReference>
<protein>
    <submittedName>
        <fullName evidence="4">AarF/ABC1/UbiB kinase family protein</fullName>
    </submittedName>
</protein>
<keyword evidence="2" id="KW-0812">Transmembrane</keyword>
<comment type="similarity">
    <text evidence="1">Belongs to the protein kinase superfamily. ADCK protein kinase family.</text>
</comment>
<comment type="caution">
    <text evidence="4">The sequence shown here is derived from an EMBL/GenBank/DDBJ whole genome shotgun (WGS) entry which is preliminary data.</text>
</comment>
<dbReference type="PANTHER" id="PTHR10566:SF113">
    <property type="entry name" value="PROTEIN ACTIVITY OF BC1 COMPLEX KINASE 7, CHLOROPLASTIC"/>
    <property type="match status" value="1"/>
</dbReference>
<dbReference type="InterPro" id="IPR050154">
    <property type="entry name" value="UbiB_kinase"/>
</dbReference>
<dbReference type="OrthoDB" id="9795390at2"/>
<sequence length="654" mass="70635">MLSPLFALLSLPFYLVVLWPLVVAARRVLGVRIGVVRALVGAAIGWAVGVGAMTVLLSRMQNSPGAFAALIIPIAGSALLATMIFLFLAEMAVPSGTALGPIARLRSLRRRVARARRYSQISRIAVRHGLGPYLVGRRDPEISGRQATLARSLRKALEEGGVTFVKLGQLLSTRPDLLAPPFIEELSRLQDQVSRVPAERIEEVLRDELGAGSAELFAEFDPVPLAAASIAQVHRARLRSGEDVVVKVQRPDVRQVVERDLDIVGRVAASLNSRAAWARSLGVVELAEGFAVALVEELDFRVEARNIAAVTAAYPDGAVALPRVHQNLSTERVLVMDRLDGVPLGSARPEDGQREPLARSLLDCLLRQVMLHGVFHADPHPGNVLLLADGRLGLLDFGSVGRLDAGLRSGLNRLLLAIDRGDPGALRDGLLDVVDRPDEIDEQRLERALGALVAKHFSHGQAPDVELFTDLFRVIAEFRLAVPPPVAAVFRALATMEGTLAMLAPGFNIMVESRQFATARVGEKMRPDSAGQVARDELLAMLPVLRGLPRRIDRITGALEQGRLSVNVRLLADERDRGVVTGWLHEVLLAFAGATTGLMAALLLAGSGGPNVLPDLPLNHVFGYNLLVISALVGLRLLFVVFRGQRRQASRTVE</sequence>
<feature type="transmembrane region" description="Helical" evidence="2">
    <location>
        <begin position="66"/>
        <end position="89"/>
    </location>
</feature>
<keyword evidence="4" id="KW-0418">Kinase</keyword>
<keyword evidence="2" id="KW-0472">Membrane</keyword>
<feature type="transmembrane region" description="Helical" evidence="2">
    <location>
        <begin position="6"/>
        <end position="26"/>
    </location>
</feature>
<feature type="transmembrane region" description="Helical" evidence="2">
    <location>
        <begin position="587"/>
        <end position="609"/>
    </location>
</feature>
<evidence type="ECO:0000313" key="5">
    <source>
        <dbReference type="Proteomes" id="UP000292003"/>
    </source>
</evidence>
<dbReference type="SUPFAM" id="SSF56112">
    <property type="entry name" value="Protein kinase-like (PK-like)"/>
    <property type="match status" value="1"/>
</dbReference>
<dbReference type="RefSeq" id="WP_130473279.1">
    <property type="nucleotide sequence ID" value="NZ_SFCC01000001.1"/>
</dbReference>
<proteinExistence type="inferred from homology"/>
<evidence type="ECO:0000256" key="2">
    <source>
        <dbReference type="SAM" id="Phobius"/>
    </source>
</evidence>
<reference evidence="4 5" key="1">
    <citation type="submission" date="2019-02" db="EMBL/GenBank/DDBJ databases">
        <title>Draft genome sequence of Amycolatopsis sp. 8-3EHSu isolated from roots of Suaeda maritima.</title>
        <authorList>
            <person name="Duangmal K."/>
            <person name="Chantavorakit T."/>
        </authorList>
    </citation>
    <scope>NUCLEOTIDE SEQUENCE [LARGE SCALE GENOMIC DNA]</scope>
    <source>
        <strain evidence="4 5">8-3EHSu</strain>
    </source>
</reference>
<dbReference type="AlphaFoldDB" id="A0A4Q7JE12"/>
<dbReference type="Pfam" id="PF03109">
    <property type="entry name" value="ABC1"/>
    <property type="match status" value="1"/>
</dbReference>
<dbReference type="CDD" id="cd05121">
    <property type="entry name" value="ABC1_ADCK3-like"/>
    <property type="match status" value="1"/>
</dbReference>
<evidence type="ECO:0000313" key="4">
    <source>
        <dbReference type="EMBL" id="RZQ65709.1"/>
    </source>
</evidence>
<keyword evidence="4" id="KW-0808">Transferase</keyword>
<dbReference type="PANTHER" id="PTHR10566">
    <property type="entry name" value="CHAPERONE-ACTIVITY OF BC1 COMPLEX CABC1 -RELATED"/>
    <property type="match status" value="1"/>
</dbReference>
<gene>
    <name evidence="4" type="ORF">EWH70_01020</name>
</gene>
<feature type="domain" description="ABC1 atypical kinase-like" evidence="3">
    <location>
        <begin position="188"/>
        <end position="422"/>
    </location>
</feature>
<dbReference type="InterPro" id="IPR011009">
    <property type="entry name" value="Kinase-like_dom_sf"/>
</dbReference>
<accession>A0A4Q7JE12</accession>
<keyword evidence="5" id="KW-1185">Reference proteome</keyword>
<feature type="transmembrane region" description="Helical" evidence="2">
    <location>
        <begin position="621"/>
        <end position="642"/>
    </location>
</feature>
<keyword evidence="2" id="KW-1133">Transmembrane helix</keyword>
<evidence type="ECO:0000259" key="3">
    <source>
        <dbReference type="Pfam" id="PF03109"/>
    </source>
</evidence>
<dbReference type="GO" id="GO:0016301">
    <property type="term" value="F:kinase activity"/>
    <property type="evidence" value="ECO:0007669"/>
    <property type="project" value="UniProtKB-KW"/>
</dbReference>
<dbReference type="InterPro" id="IPR004147">
    <property type="entry name" value="ABC1_dom"/>
</dbReference>
<organism evidence="4 5">
    <name type="scientific">Amycolatopsis suaedae</name>
    <dbReference type="NCBI Taxonomy" id="2510978"/>
    <lineage>
        <taxon>Bacteria</taxon>
        <taxon>Bacillati</taxon>
        <taxon>Actinomycetota</taxon>
        <taxon>Actinomycetes</taxon>
        <taxon>Pseudonocardiales</taxon>
        <taxon>Pseudonocardiaceae</taxon>
        <taxon>Amycolatopsis</taxon>
    </lineage>
</organism>
<dbReference type="EMBL" id="SFCC01000001">
    <property type="protein sequence ID" value="RZQ65709.1"/>
    <property type="molecule type" value="Genomic_DNA"/>
</dbReference>
<feature type="transmembrane region" description="Helical" evidence="2">
    <location>
        <begin position="38"/>
        <end position="60"/>
    </location>
</feature>